<dbReference type="GO" id="GO:0005634">
    <property type="term" value="C:nucleus"/>
    <property type="evidence" value="ECO:0007669"/>
    <property type="project" value="TreeGrafter"/>
</dbReference>
<feature type="compositionally biased region" description="Acidic residues" evidence="2">
    <location>
        <begin position="64"/>
        <end position="78"/>
    </location>
</feature>
<evidence type="ECO:0000313" key="6">
    <source>
        <dbReference type="RefSeq" id="XP_018466313.2"/>
    </source>
</evidence>
<dbReference type="Pfam" id="PF22757">
    <property type="entry name" value="GeBP-like_C"/>
    <property type="match status" value="1"/>
</dbReference>
<protein>
    <submittedName>
        <fullName evidence="6">GLABROUS1 enhancer-binding protein-like</fullName>
    </submittedName>
</protein>
<reference evidence="6" key="1">
    <citation type="submission" date="2025-08" db="UniProtKB">
        <authorList>
            <consortium name="RefSeq"/>
        </authorList>
    </citation>
    <scope>IDENTIFICATION</scope>
    <source>
        <tissue evidence="6">Leaf</tissue>
    </source>
</reference>
<dbReference type="Pfam" id="PF04504">
    <property type="entry name" value="GeBP-like_DBD"/>
    <property type="match status" value="1"/>
</dbReference>
<evidence type="ECO:0000259" key="4">
    <source>
        <dbReference type="Pfam" id="PF22757"/>
    </source>
</evidence>
<comment type="similarity">
    <text evidence="1">Belongs to the GeBP family.</text>
</comment>
<name>A0A6J0M2T4_RAPSA</name>
<dbReference type="GO" id="GO:0006355">
    <property type="term" value="P:regulation of DNA-templated transcription"/>
    <property type="evidence" value="ECO:0007669"/>
    <property type="project" value="InterPro"/>
</dbReference>
<accession>A0A6J0M2T4</accession>
<dbReference type="PANTHER" id="PTHR31662:SF51">
    <property type="entry name" value="GLABROUS1 ENHANCER-BINDING PROTEIN-LIKE"/>
    <property type="match status" value="1"/>
</dbReference>
<evidence type="ECO:0000256" key="1">
    <source>
        <dbReference type="ARBA" id="ARBA00010820"/>
    </source>
</evidence>
<dbReference type="RefSeq" id="XP_018466313.2">
    <property type="nucleotide sequence ID" value="XM_018610811.2"/>
</dbReference>
<evidence type="ECO:0000313" key="5">
    <source>
        <dbReference type="Proteomes" id="UP000504610"/>
    </source>
</evidence>
<dbReference type="KEGG" id="rsz:108837798"/>
<dbReference type="InterPro" id="IPR053932">
    <property type="entry name" value="GeBP-like_DBD"/>
</dbReference>
<sequence length="382" mass="42209">MAPKQADKIENPPVASSSEEEEEEESGSSGEASESSDDEAGDVQSKLTQKPAAPPASAKKPQSDSEEGETESESDSDSEPATKTKPLNTVATKPIPPESSTAAKRSLKQADNNEPKKKAKTSSTTEQVKKKKPTTTTKDEDVKKKISGEEAKKMLFQRLFSETDEIAMLQGFLDFTSTKGDPYENMDAFCDYVKTLIDFNASKAQIVTKLQRCKKKFANIVKNALKKGKTEDKITCAKDLDQKAFELSRKIWGSDGVLPAKPRKKKLSKEDELVSTSPKKEVVEVKKTQKVVNAVVVDTHHLSESREMGLFFKAENVSVLGLDEFTVSGVWDRVEDGGKKREMEEKLKKLRAKQMELCLQRTALVDYTAKIIFKNNAPSTSS</sequence>
<dbReference type="InterPro" id="IPR007592">
    <property type="entry name" value="GEBP"/>
</dbReference>
<dbReference type="PANTHER" id="PTHR31662">
    <property type="entry name" value="BNAANNG10740D PROTEIN-RELATED"/>
    <property type="match status" value="1"/>
</dbReference>
<dbReference type="AlphaFoldDB" id="A0A6J0M2T4"/>
<organism evidence="5 6">
    <name type="scientific">Raphanus sativus</name>
    <name type="common">Radish</name>
    <name type="synonym">Raphanus raphanistrum var. sativus</name>
    <dbReference type="NCBI Taxonomy" id="3726"/>
    <lineage>
        <taxon>Eukaryota</taxon>
        <taxon>Viridiplantae</taxon>
        <taxon>Streptophyta</taxon>
        <taxon>Embryophyta</taxon>
        <taxon>Tracheophyta</taxon>
        <taxon>Spermatophyta</taxon>
        <taxon>Magnoliopsida</taxon>
        <taxon>eudicotyledons</taxon>
        <taxon>Gunneridae</taxon>
        <taxon>Pentapetalae</taxon>
        <taxon>rosids</taxon>
        <taxon>malvids</taxon>
        <taxon>Brassicales</taxon>
        <taxon>Brassicaceae</taxon>
        <taxon>Brassiceae</taxon>
        <taxon>Raphanus</taxon>
    </lineage>
</organism>
<evidence type="ECO:0000256" key="2">
    <source>
        <dbReference type="SAM" id="MobiDB-lite"/>
    </source>
</evidence>
<feature type="domain" description="Glabrous enhancer-binding protein-like C-terminal" evidence="4">
    <location>
        <begin position="316"/>
        <end position="365"/>
    </location>
</feature>
<feature type="region of interest" description="Disordered" evidence="2">
    <location>
        <begin position="1"/>
        <end position="142"/>
    </location>
</feature>
<feature type="compositionally biased region" description="Low complexity" evidence="2">
    <location>
        <begin position="49"/>
        <end position="60"/>
    </location>
</feature>
<feature type="domain" description="Glabrous enhancer-binding protein-like DBD" evidence="3">
    <location>
        <begin position="156"/>
        <end position="253"/>
    </location>
</feature>
<dbReference type="InterPro" id="IPR053933">
    <property type="entry name" value="GeBP-like_C"/>
</dbReference>
<evidence type="ECO:0000259" key="3">
    <source>
        <dbReference type="Pfam" id="PF04504"/>
    </source>
</evidence>
<dbReference type="OrthoDB" id="661680at2759"/>
<proteinExistence type="inferred from homology"/>
<keyword evidence="5" id="KW-1185">Reference proteome</keyword>
<dbReference type="GeneID" id="108837798"/>
<dbReference type="Proteomes" id="UP000504610">
    <property type="component" value="Unplaced"/>
</dbReference>
<gene>
    <name evidence="6" type="primary">LOC108837798</name>
</gene>
<feature type="compositionally biased region" description="Basic and acidic residues" evidence="2">
    <location>
        <begin position="1"/>
        <end position="10"/>
    </location>
</feature>